<dbReference type="Gene3D" id="3.90.1200.10">
    <property type="match status" value="1"/>
</dbReference>
<dbReference type="SUPFAM" id="SSF56112">
    <property type="entry name" value="Protein kinase-like (PK-like)"/>
    <property type="match status" value="1"/>
</dbReference>
<evidence type="ECO:0000259" key="2">
    <source>
        <dbReference type="Pfam" id="PF01636"/>
    </source>
</evidence>
<organism evidence="3 4">
    <name type="scientific">Tolypocladium ophioglossoides (strain CBS 100239)</name>
    <name type="common">Snaketongue truffleclub</name>
    <name type="synonym">Elaphocordyceps ophioglossoides</name>
    <dbReference type="NCBI Taxonomy" id="1163406"/>
    <lineage>
        <taxon>Eukaryota</taxon>
        <taxon>Fungi</taxon>
        <taxon>Dikarya</taxon>
        <taxon>Ascomycota</taxon>
        <taxon>Pezizomycotina</taxon>
        <taxon>Sordariomycetes</taxon>
        <taxon>Hypocreomycetidae</taxon>
        <taxon>Hypocreales</taxon>
        <taxon>Ophiocordycipitaceae</taxon>
        <taxon>Tolypocladium</taxon>
    </lineage>
</organism>
<dbReference type="Pfam" id="PF01636">
    <property type="entry name" value="APH"/>
    <property type="match status" value="1"/>
</dbReference>
<feature type="domain" description="Aminoglycoside phosphotransferase" evidence="2">
    <location>
        <begin position="44"/>
        <end position="251"/>
    </location>
</feature>
<evidence type="ECO:0000313" key="4">
    <source>
        <dbReference type="Proteomes" id="UP000036947"/>
    </source>
</evidence>
<protein>
    <recommendedName>
        <fullName evidence="2">Aminoglycoside phosphotransferase domain-containing protein</fullName>
    </recommendedName>
</protein>
<dbReference type="InterPro" id="IPR011009">
    <property type="entry name" value="Kinase-like_dom_sf"/>
</dbReference>
<keyword evidence="4" id="KW-1185">Reference proteome</keyword>
<dbReference type="InterPro" id="IPR002575">
    <property type="entry name" value="Aminoglycoside_PTrfase"/>
</dbReference>
<dbReference type="CDD" id="cd05120">
    <property type="entry name" value="APH_ChoK_like"/>
    <property type="match status" value="1"/>
</dbReference>
<dbReference type="PANTHER" id="PTHR21310">
    <property type="entry name" value="AMINOGLYCOSIDE PHOSPHOTRANSFERASE-RELATED-RELATED"/>
    <property type="match status" value="1"/>
</dbReference>
<gene>
    <name evidence="3" type="ORF">TOPH_07044</name>
</gene>
<dbReference type="EMBL" id="LFRF01000027">
    <property type="protein sequence ID" value="KND88259.1"/>
    <property type="molecule type" value="Genomic_DNA"/>
</dbReference>
<accession>A0A0L0N2M5</accession>
<dbReference type="InterPro" id="IPR051678">
    <property type="entry name" value="AGP_Transferase"/>
</dbReference>
<evidence type="ECO:0000313" key="3">
    <source>
        <dbReference type="EMBL" id="KND88259.1"/>
    </source>
</evidence>
<dbReference type="Proteomes" id="UP000036947">
    <property type="component" value="Unassembled WGS sequence"/>
</dbReference>
<reference evidence="3 4" key="1">
    <citation type="journal article" date="2015" name="BMC Genomics">
        <title>The genome of the truffle-parasite Tolypocladium ophioglossoides and the evolution of antifungal peptaibiotics.</title>
        <authorList>
            <person name="Quandt C.A."/>
            <person name="Bushley K.E."/>
            <person name="Spatafora J.W."/>
        </authorList>
    </citation>
    <scope>NUCLEOTIDE SEQUENCE [LARGE SCALE GENOMIC DNA]</scope>
    <source>
        <strain evidence="3 4">CBS 100239</strain>
    </source>
</reference>
<dbReference type="STRING" id="1163406.A0A0L0N2M5"/>
<dbReference type="PANTHER" id="PTHR21310:SF48">
    <property type="entry name" value="AMINOGLYCOSIDE PHOSPHOTRANSFERASE DOMAIN-CONTAINING PROTEIN"/>
    <property type="match status" value="1"/>
</dbReference>
<dbReference type="AlphaFoldDB" id="A0A0L0N2M5"/>
<dbReference type="OrthoDB" id="8300194at2759"/>
<feature type="region of interest" description="Disordered" evidence="1">
    <location>
        <begin position="433"/>
        <end position="458"/>
    </location>
</feature>
<name>A0A0L0N2M5_TOLOC</name>
<dbReference type="Gene3D" id="3.40.50.1820">
    <property type="entry name" value="alpha/beta hydrolase"/>
    <property type="match status" value="1"/>
</dbReference>
<proteinExistence type="predicted"/>
<dbReference type="InterPro" id="IPR029058">
    <property type="entry name" value="AB_hydrolase_fold"/>
</dbReference>
<comment type="caution">
    <text evidence="3">The sequence shown here is derived from an EMBL/GenBank/DDBJ whole genome shotgun (WGS) entry which is preliminary data.</text>
</comment>
<sequence length="484" mass="54315">MGSDKPCTACSWTVEHQDYCSYKSHVKLFYGLSDRGCWSLGDTYILKDRSNNNPNFESINIQFLQQHTTVPVPKILKDWTEESGRYFLIMERMQGQLLKDAWADIDHVAQQTIGYLSQLRSLRSDKIHSLKESPIYSAFLFRNGYGVPHGPLASDGELWHEMSKALTGVPDNTRTQLQQRMPPAEPYTFTHGDLTNTNIIVRDFNLVGIVDWEASGYFPVWWEYRCAKLLARLLCTQQEKHYAVLLLEGPGQGLLLKKSGLPLRPDFEVCAVKVLGFLENLARSRPELQLDLDRIAVAGAVTGGYFALRAATDARVKACVSIDPFFSIFELAMTRAPQSFVRLSESGWVTDDLFNWTAGLQSWISFQARWELALGVSSMGVESPAAMLRRFEDFSLVRHQEGREGLGQGHVPRASHGTRRGCRDVLFGRDWGGQDPQAAHHGTGEKQGTLGPGGGSRRRVIGQHWSLAPVGAEKLPISRQAFWD</sequence>
<dbReference type="SUPFAM" id="SSF53474">
    <property type="entry name" value="alpha/beta-Hydrolases"/>
    <property type="match status" value="1"/>
</dbReference>
<evidence type="ECO:0000256" key="1">
    <source>
        <dbReference type="SAM" id="MobiDB-lite"/>
    </source>
</evidence>